<proteinExistence type="predicted"/>
<reference evidence="2" key="1">
    <citation type="journal article" date="2005" name="Nature">
        <title>The map-based sequence of the rice genome.</title>
        <authorList>
            <consortium name="International rice genome sequencing project (IRGSP)"/>
            <person name="Matsumoto T."/>
            <person name="Wu J."/>
            <person name="Kanamori H."/>
            <person name="Katayose Y."/>
            <person name="Fujisawa M."/>
            <person name="Namiki N."/>
            <person name="Mizuno H."/>
            <person name="Yamamoto K."/>
            <person name="Antonio B.A."/>
            <person name="Baba T."/>
            <person name="Sakata K."/>
            <person name="Nagamura Y."/>
            <person name="Aoki H."/>
            <person name="Arikawa K."/>
            <person name="Arita K."/>
            <person name="Bito T."/>
            <person name="Chiden Y."/>
            <person name="Fujitsuka N."/>
            <person name="Fukunaka R."/>
            <person name="Hamada M."/>
            <person name="Harada C."/>
            <person name="Hayashi A."/>
            <person name="Hijishita S."/>
            <person name="Honda M."/>
            <person name="Hosokawa S."/>
            <person name="Ichikawa Y."/>
            <person name="Idonuma A."/>
            <person name="Iijima M."/>
            <person name="Ikeda M."/>
            <person name="Ikeno M."/>
            <person name="Ito K."/>
            <person name="Ito S."/>
            <person name="Ito T."/>
            <person name="Ito Y."/>
            <person name="Ito Y."/>
            <person name="Iwabuchi A."/>
            <person name="Kamiya K."/>
            <person name="Karasawa W."/>
            <person name="Kurita K."/>
            <person name="Katagiri S."/>
            <person name="Kikuta A."/>
            <person name="Kobayashi H."/>
            <person name="Kobayashi N."/>
            <person name="Machita K."/>
            <person name="Maehara T."/>
            <person name="Masukawa M."/>
            <person name="Mizubayashi T."/>
            <person name="Mukai Y."/>
            <person name="Nagasaki H."/>
            <person name="Nagata Y."/>
            <person name="Naito S."/>
            <person name="Nakashima M."/>
            <person name="Nakama Y."/>
            <person name="Nakamichi Y."/>
            <person name="Nakamura M."/>
            <person name="Meguro A."/>
            <person name="Negishi M."/>
            <person name="Ohta I."/>
            <person name="Ohta T."/>
            <person name="Okamoto M."/>
            <person name="Ono N."/>
            <person name="Saji S."/>
            <person name="Sakaguchi M."/>
            <person name="Sakai K."/>
            <person name="Shibata M."/>
            <person name="Shimokawa T."/>
            <person name="Song J."/>
            <person name="Takazaki Y."/>
            <person name="Terasawa K."/>
            <person name="Tsugane M."/>
            <person name="Tsuji K."/>
            <person name="Ueda S."/>
            <person name="Waki K."/>
            <person name="Yamagata H."/>
            <person name="Yamamoto M."/>
            <person name="Yamamoto S."/>
            <person name="Yamane H."/>
            <person name="Yoshiki S."/>
            <person name="Yoshihara R."/>
            <person name="Yukawa K."/>
            <person name="Zhong H."/>
            <person name="Yano M."/>
            <person name="Yuan Q."/>
            <person name="Ouyang S."/>
            <person name="Liu J."/>
            <person name="Jones K.M."/>
            <person name="Gansberger K."/>
            <person name="Moffat K."/>
            <person name="Hill J."/>
            <person name="Bera J."/>
            <person name="Fadrosh D."/>
            <person name="Jin S."/>
            <person name="Johri S."/>
            <person name="Kim M."/>
            <person name="Overton L."/>
            <person name="Reardon M."/>
            <person name="Tsitrin T."/>
            <person name="Vuong H."/>
            <person name="Weaver B."/>
            <person name="Ciecko A."/>
            <person name="Tallon L."/>
            <person name="Jackson J."/>
            <person name="Pai G."/>
            <person name="Aken S.V."/>
            <person name="Utterback T."/>
            <person name="Reidmuller S."/>
            <person name="Feldblyum T."/>
            <person name="Hsiao J."/>
            <person name="Zismann V."/>
            <person name="Iobst S."/>
            <person name="de Vazeille A.R."/>
            <person name="Buell C.R."/>
            <person name="Ying K."/>
            <person name="Li Y."/>
            <person name="Lu T."/>
            <person name="Huang Y."/>
            <person name="Zhao Q."/>
            <person name="Feng Q."/>
            <person name="Zhang L."/>
            <person name="Zhu J."/>
            <person name="Weng Q."/>
            <person name="Mu J."/>
            <person name="Lu Y."/>
            <person name="Fan D."/>
            <person name="Liu Y."/>
            <person name="Guan J."/>
            <person name="Zhang Y."/>
            <person name="Yu S."/>
            <person name="Liu X."/>
            <person name="Zhang Y."/>
            <person name="Hong G."/>
            <person name="Han B."/>
            <person name="Choisne N."/>
            <person name="Demange N."/>
            <person name="Orjeda G."/>
            <person name="Samain S."/>
            <person name="Cattolico L."/>
            <person name="Pelletier E."/>
            <person name="Couloux A."/>
            <person name="Segurens B."/>
            <person name="Wincker P."/>
            <person name="D'Hont A."/>
            <person name="Scarpelli C."/>
            <person name="Weissenbach J."/>
            <person name="Salanoubat M."/>
            <person name="Quetier F."/>
            <person name="Yu Y."/>
            <person name="Kim H.R."/>
            <person name="Rambo T."/>
            <person name="Currie J."/>
            <person name="Collura K."/>
            <person name="Luo M."/>
            <person name="Yang T."/>
            <person name="Ammiraju J.S.S."/>
            <person name="Engler F."/>
            <person name="Soderlund C."/>
            <person name="Wing R.A."/>
            <person name="Palmer L.E."/>
            <person name="de la Bastide M."/>
            <person name="Spiegel L."/>
            <person name="Nascimento L."/>
            <person name="Zutavern T."/>
            <person name="O'Shaughnessy A."/>
            <person name="Dike S."/>
            <person name="Dedhia N."/>
            <person name="Preston R."/>
            <person name="Balija V."/>
            <person name="McCombie W.R."/>
            <person name="Chow T."/>
            <person name="Chen H."/>
            <person name="Chung M."/>
            <person name="Chen C."/>
            <person name="Shaw J."/>
            <person name="Wu H."/>
            <person name="Hsiao K."/>
            <person name="Chao Y."/>
            <person name="Chu M."/>
            <person name="Cheng C."/>
            <person name="Hour A."/>
            <person name="Lee P."/>
            <person name="Lin S."/>
            <person name="Lin Y."/>
            <person name="Liou J."/>
            <person name="Liu S."/>
            <person name="Hsing Y."/>
            <person name="Raghuvanshi S."/>
            <person name="Mohanty A."/>
            <person name="Bharti A.K."/>
            <person name="Gaur A."/>
            <person name="Gupta V."/>
            <person name="Kumar D."/>
            <person name="Ravi V."/>
            <person name="Vij S."/>
            <person name="Kapur A."/>
            <person name="Khurana P."/>
            <person name="Khurana P."/>
            <person name="Khurana J.P."/>
            <person name="Tyagi A.K."/>
            <person name="Gaikwad K."/>
            <person name="Singh A."/>
            <person name="Dalal V."/>
            <person name="Srivastava S."/>
            <person name="Dixit A."/>
            <person name="Pal A.K."/>
            <person name="Ghazi I.A."/>
            <person name="Yadav M."/>
            <person name="Pandit A."/>
            <person name="Bhargava A."/>
            <person name="Sureshbabu K."/>
            <person name="Batra K."/>
            <person name="Sharma T.R."/>
            <person name="Mohapatra T."/>
            <person name="Singh N.K."/>
            <person name="Messing J."/>
            <person name="Nelson A.B."/>
            <person name="Fuks G."/>
            <person name="Kavchok S."/>
            <person name="Keizer G."/>
            <person name="Linton E."/>
            <person name="Llaca V."/>
            <person name="Song R."/>
            <person name="Tanyolac B."/>
            <person name="Young S."/>
            <person name="Ho-Il K."/>
            <person name="Hahn J.H."/>
            <person name="Sangsakoo G."/>
            <person name="Vanavichit A."/>
            <person name="de Mattos Luiz.A.T."/>
            <person name="Zimmer P.D."/>
            <person name="Malone G."/>
            <person name="Dellagostin O."/>
            <person name="de Oliveira A.C."/>
            <person name="Bevan M."/>
            <person name="Bancroft I."/>
            <person name="Minx P."/>
            <person name="Cordum H."/>
            <person name="Wilson R."/>
            <person name="Cheng Z."/>
            <person name="Jin W."/>
            <person name="Jiang J."/>
            <person name="Leong S.A."/>
            <person name="Iwama H."/>
            <person name="Gojobori T."/>
            <person name="Itoh T."/>
            <person name="Niimura Y."/>
            <person name="Fujii Y."/>
            <person name="Habara T."/>
            <person name="Sakai H."/>
            <person name="Sato Y."/>
            <person name="Wilson G."/>
            <person name="Kumar K."/>
            <person name="McCouch S."/>
            <person name="Juretic N."/>
            <person name="Hoen D."/>
            <person name="Wright S."/>
            <person name="Bruskiewich R."/>
            <person name="Bureau T."/>
            <person name="Miyao A."/>
            <person name="Hirochika H."/>
            <person name="Nishikawa T."/>
            <person name="Kadowaki K."/>
            <person name="Sugiura M."/>
            <person name="Burr B."/>
            <person name="Sasaki T."/>
        </authorList>
    </citation>
    <scope>NUCLEOTIDE SEQUENCE [LARGE SCALE GENOMIC DNA]</scope>
    <source>
        <strain evidence="2">cv. Nipponbare</strain>
    </source>
</reference>
<dbReference type="EMBL" id="AC104433">
    <property type="protein sequence ID" value="AAO65882.1"/>
    <property type="molecule type" value="Genomic_DNA"/>
</dbReference>
<organism evidence="1 2">
    <name type="scientific">Oryza sativa subsp. japonica</name>
    <name type="common">Rice</name>
    <dbReference type="NCBI Taxonomy" id="39947"/>
    <lineage>
        <taxon>Eukaryota</taxon>
        <taxon>Viridiplantae</taxon>
        <taxon>Streptophyta</taxon>
        <taxon>Embryophyta</taxon>
        <taxon>Tracheophyta</taxon>
        <taxon>Spermatophyta</taxon>
        <taxon>Magnoliopsida</taxon>
        <taxon>Liliopsida</taxon>
        <taxon>Poales</taxon>
        <taxon>Poaceae</taxon>
        <taxon>BOP clade</taxon>
        <taxon>Oryzoideae</taxon>
        <taxon>Oryzeae</taxon>
        <taxon>Oryzinae</taxon>
        <taxon>Oryza</taxon>
        <taxon>Oryza sativa</taxon>
    </lineage>
</organism>
<protein>
    <submittedName>
        <fullName evidence="1">Uncharacterized protein</fullName>
    </submittedName>
</protein>
<evidence type="ECO:0000313" key="1">
    <source>
        <dbReference type="EMBL" id="AAO65882.1"/>
    </source>
</evidence>
<reference evidence="2" key="2">
    <citation type="journal article" date="2008" name="Nucleic Acids Res.">
        <title>The rice annotation project database (RAP-DB): 2008 update.</title>
        <authorList>
            <consortium name="The rice annotation project (RAP)"/>
        </authorList>
    </citation>
    <scope>GENOME REANNOTATION</scope>
    <source>
        <strain evidence="2">cv. Nipponbare</strain>
    </source>
</reference>
<gene>
    <name evidence="1" type="primary">OJ1754_E06.27</name>
</gene>
<accession>Q84T95</accession>
<evidence type="ECO:0000313" key="2">
    <source>
        <dbReference type="Proteomes" id="UP000000763"/>
    </source>
</evidence>
<name>Q84T95_ORYSJ</name>
<dbReference type="AlphaFoldDB" id="Q84T95"/>
<dbReference type="Proteomes" id="UP000000763">
    <property type="component" value="Chromosome 3"/>
</dbReference>
<sequence>MIEVVIFKWEVLAQDSRPGRAAQEPTPASSEHHKIAVAPASIMIQRQGQEALENKED</sequence>